<dbReference type="RefSeq" id="WP_146858257.1">
    <property type="nucleotide sequence ID" value="NZ_BKAU01000001.1"/>
</dbReference>
<evidence type="ECO:0000259" key="6">
    <source>
        <dbReference type="Pfam" id="PF08281"/>
    </source>
</evidence>
<dbReference type="GO" id="GO:0003677">
    <property type="term" value="F:DNA binding"/>
    <property type="evidence" value="ECO:0007669"/>
    <property type="project" value="InterPro"/>
</dbReference>
<dbReference type="InterPro" id="IPR014284">
    <property type="entry name" value="RNA_pol_sigma-70_dom"/>
</dbReference>
<proteinExistence type="inferred from homology"/>
<dbReference type="GO" id="GO:0000428">
    <property type="term" value="C:DNA-directed RNA polymerase complex"/>
    <property type="evidence" value="ECO:0007669"/>
    <property type="project" value="UniProtKB-KW"/>
</dbReference>
<organism evidence="7 8">
    <name type="scientific">Chitinophaga cymbidii</name>
    <dbReference type="NCBI Taxonomy" id="1096750"/>
    <lineage>
        <taxon>Bacteria</taxon>
        <taxon>Pseudomonadati</taxon>
        <taxon>Bacteroidota</taxon>
        <taxon>Chitinophagia</taxon>
        <taxon>Chitinophagales</taxon>
        <taxon>Chitinophagaceae</taxon>
        <taxon>Chitinophaga</taxon>
    </lineage>
</organism>
<dbReference type="InterPro" id="IPR007627">
    <property type="entry name" value="RNA_pol_sigma70_r2"/>
</dbReference>
<evidence type="ECO:0000256" key="3">
    <source>
        <dbReference type="ARBA" id="ARBA00023082"/>
    </source>
</evidence>
<dbReference type="GO" id="GO:0016987">
    <property type="term" value="F:sigma factor activity"/>
    <property type="evidence" value="ECO:0007669"/>
    <property type="project" value="UniProtKB-KW"/>
</dbReference>
<dbReference type="PANTHER" id="PTHR43133">
    <property type="entry name" value="RNA POLYMERASE ECF-TYPE SIGMA FACTO"/>
    <property type="match status" value="1"/>
</dbReference>
<evidence type="ECO:0000256" key="2">
    <source>
        <dbReference type="ARBA" id="ARBA00023015"/>
    </source>
</evidence>
<keyword evidence="2" id="KW-0805">Transcription regulation</keyword>
<evidence type="ECO:0000259" key="5">
    <source>
        <dbReference type="Pfam" id="PF04542"/>
    </source>
</evidence>
<dbReference type="SUPFAM" id="SSF88946">
    <property type="entry name" value="Sigma2 domain of RNA polymerase sigma factors"/>
    <property type="match status" value="1"/>
</dbReference>
<dbReference type="InterPro" id="IPR013249">
    <property type="entry name" value="RNA_pol_sigma70_r4_t2"/>
</dbReference>
<dbReference type="EMBL" id="BKAU01000001">
    <property type="protein sequence ID" value="GEP94662.1"/>
    <property type="molecule type" value="Genomic_DNA"/>
</dbReference>
<evidence type="ECO:0000256" key="1">
    <source>
        <dbReference type="ARBA" id="ARBA00010641"/>
    </source>
</evidence>
<gene>
    <name evidence="7" type="ORF">CCY01nite_09220</name>
</gene>
<evidence type="ECO:0000313" key="8">
    <source>
        <dbReference type="Proteomes" id="UP000321436"/>
    </source>
</evidence>
<dbReference type="InterPro" id="IPR013325">
    <property type="entry name" value="RNA_pol_sigma_r2"/>
</dbReference>
<dbReference type="InterPro" id="IPR039425">
    <property type="entry name" value="RNA_pol_sigma-70-like"/>
</dbReference>
<reference evidence="7 8" key="1">
    <citation type="submission" date="2019-07" db="EMBL/GenBank/DDBJ databases">
        <title>Whole genome shotgun sequence of Chitinophaga cymbidii NBRC 109752.</title>
        <authorList>
            <person name="Hosoyama A."/>
            <person name="Uohara A."/>
            <person name="Ohji S."/>
            <person name="Ichikawa N."/>
        </authorList>
    </citation>
    <scope>NUCLEOTIDE SEQUENCE [LARGE SCALE GENOMIC DNA]</scope>
    <source>
        <strain evidence="7 8">NBRC 109752</strain>
    </source>
</reference>
<keyword evidence="8" id="KW-1185">Reference proteome</keyword>
<dbReference type="InterPro" id="IPR013324">
    <property type="entry name" value="RNA_pol_sigma_r3/r4-like"/>
</dbReference>
<dbReference type="PANTHER" id="PTHR43133:SF46">
    <property type="entry name" value="RNA POLYMERASE SIGMA-70 FACTOR ECF SUBFAMILY"/>
    <property type="match status" value="1"/>
</dbReference>
<comment type="similarity">
    <text evidence="1">Belongs to the sigma-70 factor family. ECF subfamily.</text>
</comment>
<keyword evidence="3" id="KW-0731">Sigma factor</keyword>
<dbReference type="NCBIfam" id="TIGR02937">
    <property type="entry name" value="sigma70-ECF"/>
    <property type="match status" value="1"/>
</dbReference>
<name>A0A512RG38_9BACT</name>
<sequence>MELSDLELILLWQKGEELAFEVIYKRYAVQLLSIAYRKVGERDIAEDIVQEVFITLLRNKNSANTITSLFAYLYVTLKNKILDAYRRDVVQKKYVQQVNLRFEEEDNSPYFQIETRDLEKKLESEIEKLPPQCGKVFRLSRQKHLSNKEIALQLGISENTVEQHMRKALRILRGNLLYYEKSIMLLIIMLYEHLQ</sequence>
<dbReference type="Pfam" id="PF04542">
    <property type="entry name" value="Sigma70_r2"/>
    <property type="match status" value="1"/>
</dbReference>
<keyword evidence="4" id="KW-0804">Transcription</keyword>
<dbReference type="SUPFAM" id="SSF88659">
    <property type="entry name" value="Sigma3 and sigma4 domains of RNA polymerase sigma factors"/>
    <property type="match status" value="1"/>
</dbReference>
<dbReference type="Gene3D" id="1.10.10.10">
    <property type="entry name" value="Winged helix-like DNA-binding domain superfamily/Winged helix DNA-binding domain"/>
    <property type="match status" value="1"/>
</dbReference>
<accession>A0A512RG38</accession>
<evidence type="ECO:0000313" key="7">
    <source>
        <dbReference type="EMBL" id="GEP94662.1"/>
    </source>
</evidence>
<dbReference type="Pfam" id="PF08281">
    <property type="entry name" value="Sigma70_r4_2"/>
    <property type="match status" value="1"/>
</dbReference>
<evidence type="ECO:0000256" key="4">
    <source>
        <dbReference type="ARBA" id="ARBA00023163"/>
    </source>
</evidence>
<protein>
    <submittedName>
        <fullName evidence="7">DNA-directed RNA polymerase sigma-70 factor</fullName>
    </submittedName>
</protein>
<feature type="domain" description="RNA polymerase sigma factor 70 region 4 type 2" evidence="6">
    <location>
        <begin position="121"/>
        <end position="170"/>
    </location>
</feature>
<dbReference type="InterPro" id="IPR036388">
    <property type="entry name" value="WH-like_DNA-bd_sf"/>
</dbReference>
<dbReference type="AlphaFoldDB" id="A0A512RG38"/>
<feature type="domain" description="RNA polymerase sigma-70 region 2" evidence="5">
    <location>
        <begin position="23"/>
        <end position="87"/>
    </location>
</feature>
<dbReference type="Gene3D" id="1.10.1740.10">
    <property type="match status" value="1"/>
</dbReference>
<dbReference type="NCBIfam" id="TIGR02985">
    <property type="entry name" value="Sig70_bacteroi1"/>
    <property type="match status" value="1"/>
</dbReference>
<dbReference type="OrthoDB" id="764619at2"/>
<dbReference type="GO" id="GO:0006352">
    <property type="term" value="P:DNA-templated transcription initiation"/>
    <property type="evidence" value="ECO:0007669"/>
    <property type="project" value="InterPro"/>
</dbReference>
<keyword evidence="7" id="KW-0240">DNA-directed RNA polymerase</keyword>
<dbReference type="Proteomes" id="UP000321436">
    <property type="component" value="Unassembled WGS sequence"/>
</dbReference>
<comment type="caution">
    <text evidence="7">The sequence shown here is derived from an EMBL/GenBank/DDBJ whole genome shotgun (WGS) entry which is preliminary data.</text>
</comment>
<dbReference type="InterPro" id="IPR014327">
    <property type="entry name" value="RNA_pol_sigma70_bacteroid"/>
</dbReference>